<name>A0A0J7YMX5_BETVV</name>
<sequence length="169" mass="18945">LHVAVVSDLNDDELMYLSTCVEGVSIDAGQSVFEVGDLGDRFYIVVSGTLTVHIWSSDKELIQVGVLSSGRGFGERSILDHEPRKATVRCSHPSLLMSLGSATFNWMMQILFDKKLNVKLDFFSSLPLCRRWPRRDILRFALPFDSADVRRGTTVAKQGELRQTIDIIV</sequence>
<feature type="non-terminal residue" evidence="2">
    <location>
        <position position="169"/>
    </location>
</feature>
<organism evidence="2 3">
    <name type="scientific">Beta vulgaris subsp. vulgaris</name>
    <name type="common">Beet</name>
    <dbReference type="NCBI Taxonomy" id="3555"/>
    <lineage>
        <taxon>Eukaryota</taxon>
        <taxon>Viridiplantae</taxon>
        <taxon>Streptophyta</taxon>
        <taxon>Embryophyta</taxon>
        <taxon>Tracheophyta</taxon>
        <taxon>Spermatophyta</taxon>
        <taxon>Magnoliopsida</taxon>
        <taxon>eudicotyledons</taxon>
        <taxon>Gunneridae</taxon>
        <taxon>Pentapetalae</taxon>
        <taxon>Caryophyllales</taxon>
        <taxon>Chenopodiaceae</taxon>
        <taxon>Betoideae</taxon>
        <taxon>Beta</taxon>
    </lineage>
</organism>
<keyword evidence="3" id="KW-1185">Reference proteome</keyword>
<feature type="non-terminal residue" evidence="2">
    <location>
        <position position="1"/>
    </location>
</feature>
<evidence type="ECO:0000313" key="3">
    <source>
        <dbReference type="Proteomes" id="UP000035740"/>
    </source>
</evidence>
<dbReference type="Gene3D" id="2.60.120.10">
    <property type="entry name" value="Jelly Rolls"/>
    <property type="match status" value="1"/>
</dbReference>
<dbReference type="SMART" id="SM00100">
    <property type="entry name" value="cNMP"/>
    <property type="match status" value="1"/>
</dbReference>
<evidence type="ECO:0000259" key="1">
    <source>
        <dbReference type="PROSITE" id="PS50042"/>
    </source>
</evidence>
<gene>
    <name evidence="2" type="ORF">BVRB_040930</name>
</gene>
<feature type="domain" description="Cyclic nucleotide-binding" evidence="1">
    <location>
        <begin position="5"/>
        <end position="125"/>
    </location>
</feature>
<dbReference type="Proteomes" id="UP000035740">
    <property type="component" value="Unassembled WGS sequence"/>
</dbReference>
<evidence type="ECO:0000313" key="2">
    <source>
        <dbReference type="EMBL" id="KMS64954.1"/>
    </source>
</evidence>
<dbReference type="AlphaFoldDB" id="A0A0J7YMX5"/>
<reference evidence="2 3" key="1">
    <citation type="journal article" date="2014" name="Nature">
        <title>The genome of the recently domesticated crop plant sugar beet (Beta vulgaris).</title>
        <authorList>
            <person name="Dohm J.C."/>
            <person name="Minoche A.E."/>
            <person name="Holtgrawe D."/>
            <person name="Capella-Gutierrez S."/>
            <person name="Zakrzewski F."/>
            <person name="Tafer H."/>
            <person name="Rupp O."/>
            <person name="Sorensen T.R."/>
            <person name="Stracke R."/>
            <person name="Reinhardt R."/>
            <person name="Goesmann A."/>
            <person name="Kraft T."/>
            <person name="Schulz B."/>
            <person name="Stadler P.F."/>
            <person name="Schmidt T."/>
            <person name="Gabaldon T."/>
            <person name="Lehrach H."/>
            <person name="Weisshaar B."/>
            <person name="Himmelbauer H."/>
        </authorList>
    </citation>
    <scope>NUCLEOTIDE SEQUENCE [LARGE SCALE GENOMIC DNA]</scope>
    <source>
        <tissue evidence="2">Taproot</tissue>
    </source>
</reference>
<accession>A0A0J7YMX5</accession>
<dbReference type="PROSITE" id="PS50042">
    <property type="entry name" value="CNMP_BINDING_3"/>
    <property type="match status" value="1"/>
</dbReference>
<dbReference type="OrthoDB" id="549818at2759"/>
<dbReference type="SUPFAM" id="SSF51206">
    <property type="entry name" value="cAMP-binding domain-like"/>
    <property type="match status" value="1"/>
</dbReference>
<dbReference type="CDD" id="cd00038">
    <property type="entry name" value="CAP_ED"/>
    <property type="match status" value="1"/>
</dbReference>
<dbReference type="PANTHER" id="PTHR23011">
    <property type="entry name" value="CYCLIC NUCLEOTIDE-BINDING DOMAIN CONTAINING PROTEIN"/>
    <property type="match status" value="1"/>
</dbReference>
<dbReference type="InterPro" id="IPR014710">
    <property type="entry name" value="RmlC-like_jellyroll"/>
</dbReference>
<dbReference type="InterPro" id="IPR018490">
    <property type="entry name" value="cNMP-bd_dom_sf"/>
</dbReference>
<protein>
    <recommendedName>
        <fullName evidence="1">Cyclic nucleotide-binding domain-containing protein</fullName>
    </recommendedName>
</protein>
<dbReference type="PANTHER" id="PTHR23011:SF28">
    <property type="entry name" value="CYCLIC NUCLEOTIDE-BINDING DOMAIN CONTAINING PROTEIN"/>
    <property type="match status" value="1"/>
</dbReference>
<dbReference type="Pfam" id="PF00027">
    <property type="entry name" value="cNMP_binding"/>
    <property type="match status" value="1"/>
</dbReference>
<dbReference type="PRINTS" id="PR00103">
    <property type="entry name" value="CAMPKINASE"/>
</dbReference>
<dbReference type="EMBL" id="KQ117789">
    <property type="protein sequence ID" value="KMS64954.1"/>
    <property type="molecule type" value="Genomic_DNA"/>
</dbReference>
<dbReference type="InterPro" id="IPR000595">
    <property type="entry name" value="cNMP-bd_dom"/>
</dbReference>
<proteinExistence type="predicted"/>